<dbReference type="AlphaFoldDB" id="A0A1I3EE93"/>
<dbReference type="STRING" id="1125876.SAMN05443292_1029"/>
<sequence>MCKEKIMNSESEKDIKISKRKTSYPINSELLDYLKSYDRAFKSPIVYDDLLRYVDNYPILDKDENDTFWQGVIYGPQEMSEIHQNLKKIYSRLTSDGADKSVDHLFVDSVDYCTFGNSHPFRIKIKNQFNDNHDYFYVKKADASRIYGLEIEYILSPNRINFLVFENTLVEEHISGIPGDVFIEKYLDEHTNKIRLAKEFVKFNERCFLRLLGDQRSYNFVIVLTPDFDEMQYRIRSIDFDQQCYEGKINLYKPQFFRENLDYVKFVTENLDESSIKQYQHEERALMAKRMIVGKSRLTKLLRVMKNDQIAPREKSFQLKTEIFELLKDNEVLKCETMGDIVEAVLNFILRNYQTSMTKLF</sequence>
<keyword evidence="2" id="KW-1185">Reference proteome</keyword>
<proteinExistence type="predicted"/>
<evidence type="ECO:0000313" key="2">
    <source>
        <dbReference type="Proteomes" id="UP000198931"/>
    </source>
</evidence>
<protein>
    <submittedName>
        <fullName evidence="1">Uncharacterized protein</fullName>
    </submittedName>
</protein>
<gene>
    <name evidence="1" type="ORF">SAMN05443292_1029</name>
</gene>
<reference evidence="1 2" key="1">
    <citation type="submission" date="2016-10" db="EMBL/GenBank/DDBJ databases">
        <authorList>
            <person name="de Groot N.N."/>
        </authorList>
    </citation>
    <scope>NUCLEOTIDE SEQUENCE [LARGE SCALE GENOMIC DNA]</scope>
    <source>
        <strain evidence="1 2">DSM 26000</strain>
    </source>
</reference>
<accession>A0A1I3EE93</accession>
<dbReference type="EMBL" id="FOQT01000001">
    <property type="protein sequence ID" value="SFH97248.1"/>
    <property type="molecule type" value="Genomic_DNA"/>
</dbReference>
<evidence type="ECO:0000313" key="1">
    <source>
        <dbReference type="EMBL" id="SFH97248.1"/>
    </source>
</evidence>
<name>A0A1I3EE93_9FLAO</name>
<organism evidence="1 2">
    <name type="scientific">Halpernia frigidisoli</name>
    <dbReference type="NCBI Taxonomy" id="1125876"/>
    <lineage>
        <taxon>Bacteria</taxon>
        <taxon>Pseudomonadati</taxon>
        <taxon>Bacteroidota</taxon>
        <taxon>Flavobacteriia</taxon>
        <taxon>Flavobacteriales</taxon>
        <taxon>Weeksellaceae</taxon>
        <taxon>Chryseobacterium group</taxon>
        <taxon>Halpernia</taxon>
    </lineage>
</organism>
<dbReference type="Proteomes" id="UP000198931">
    <property type="component" value="Unassembled WGS sequence"/>
</dbReference>